<name>A0AAX4P912_9CHLO</name>
<reference evidence="2 3" key="1">
    <citation type="submission" date="2024-03" db="EMBL/GenBank/DDBJ databases">
        <title>Complete genome sequence of the green alga Chloropicon roscoffensis RCC1871.</title>
        <authorList>
            <person name="Lemieux C."/>
            <person name="Pombert J.-F."/>
            <person name="Otis C."/>
            <person name="Turmel M."/>
        </authorList>
    </citation>
    <scope>NUCLEOTIDE SEQUENCE [LARGE SCALE GENOMIC DNA]</scope>
    <source>
        <strain evidence="2 3">RCC1871</strain>
    </source>
</reference>
<evidence type="ECO:0000256" key="1">
    <source>
        <dbReference type="SAM" id="MobiDB-lite"/>
    </source>
</evidence>
<organism evidence="2 3">
    <name type="scientific">Chloropicon roscoffensis</name>
    <dbReference type="NCBI Taxonomy" id="1461544"/>
    <lineage>
        <taxon>Eukaryota</taxon>
        <taxon>Viridiplantae</taxon>
        <taxon>Chlorophyta</taxon>
        <taxon>Chloropicophyceae</taxon>
        <taxon>Chloropicales</taxon>
        <taxon>Chloropicaceae</taxon>
        <taxon>Chloropicon</taxon>
    </lineage>
</organism>
<evidence type="ECO:0000313" key="3">
    <source>
        <dbReference type="Proteomes" id="UP001472866"/>
    </source>
</evidence>
<dbReference type="PANTHER" id="PTHR10826:SF1">
    <property type="entry name" value="COMPLEMENT COMPONENT 1 Q SUBCOMPONENT-BINDING PROTEIN, MITOCHONDRIAL"/>
    <property type="match status" value="1"/>
</dbReference>
<dbReference type="EMBL" id="CP151506">
    <property type="protein sequence ID" value="WZN62511.1"/>
    <property type="molecule type" value="Genomic_DNA"/>
</dbReference>
<accession>A0AAX4P912</accession>
<protein>
    <submittedName>
        <fullName evidence="2">Mitochondrial glycoprotein</fullName>
    </submittedName>
</protein>
<dbReference type="PANTHER" id="PTHR10826">
    <property type="entry name" value="COMPLEMENT COMPONENT 1"/>
    <property type="match status" value="1"/>
</dbReference>
<feature type="region of interest" description="Disordered" evidence="1">
    <location>
        <begin position="151"/>
        <end position="184"/>
    </location>
</feature>
<dbReference type="SUPFAM" id="SSF54529">
    <property type="entry name" value="Mitochondrial glycoprotein MAM33-like"/>
    <property type="match status" value="1"/>
</dbReference>
<sequence>MSQAATVTRIVKTLLSSMTTTTASSGARCVAQASSGTPALLGVGVGRAPLVRLGRCRGLLQGSARSANFATSVSKKTPTTLGEILSEELKTEETLYYRDEILDSLPAGFELIQSDGDSSMELNAEHKNESISVVFSITEFRTDDADFADLDDMEEDDEGGEAGGEEAGEYDEDDDDDYEEEPEPSIDFNVHVTKGEETLTFECTTDGSIYTINTVNVSRENTPMERLEYEGPNFDDLEENLQEGFFEYLHERGVDYEFARFLFTVAIDKEQREYMNWLKDIKGFVSK</sequence>
<evidence type="ECO:0000313" key="2">
    <source>
        <dbReference type="EMBL" id="WZN62511.1"/>
    </source>
</evidence>
<dbReference type="GO" id="GO:0005759">
    <property type="term" value="C:mitochondrial matrix"/>
    <property type="evidence" value="ECO:0007669"/>
    <property type="project" value="InterPro"/>
</dbReference>
<dbReference type="InterPro" id="IPR036561">
    <property type="entry name" value="MAM33_sf"/>
</dbReference>
<dbReference type="Proteomes" id="UP001472866">
    <property type="component" value="Chromosome 06"/>
</dbReference>
<dbReference type="Gene3D" id="3.10.280.10">
    <property type="entry name" value="Mitochondrial glycoprotein"/>
    <property type="match status" value="1"/>
</dbReference>
<proteinExistence type="predicted"/>
<keyword evidence="3" id="KW-1185">Reference proteome</keyword>
<dbReference type="Pfam" id="PF02330">
    <property type="entry name" value="MAM33"/>
    <property type="match status" value="1"/>
</dbReference>
<dbReference type="InterPro" id="IPR003428">
    <property type="entry name" value="MAM33"/>
</dbReference>
<dbReference type="AlphaFoldDB" id="A0AAX4P912"/>
<gene>
    <name evidence="2" type="ORF">HKI87_06g40480</name>
</gene>